<dbReference type="InterPro" id="IPR023616">
    <property type="entry name" value="Cyt_c_oxase-like_su1_dom"/>
</dbReference>
<evidence type="ECO:0000313" key="4">
    <source>
        <dbReference type="Proteomes" id="UP000193404"/>
    </source>
</evidence>
<keyword evidence="4" id="KW-1185">Reference proteome</keyword>
<feature type="domain" description="Cytochrome oxidase subunit I profile" evidence="2">
    <location>
        <begin position="1"/>
        <end position="460"/>
    </location>
</feature>
<proteinExistence type="predicted"/>
<evidence type="ECO:0000259" key="2">
    <source>
        <dbReference type="PROSITE" id="PS50855"/>
    </source>
</evidence>
<feature type="transmembrane region" description="Helical" evidence="1">
    <location>
        <begin position="212"/>
        <end position="231"/>
    </location>
</feature>
<feature type="transmembrane region" description="Helical" evidence="1">
    <location>
        <begin position="270"/>
        <end position="292"/>
    </location>
</feature>
<dbReference type="GO" id="GO:0020037">
    <property type="term" value="F:heme binding"/>
    <property type="evidence" value="ECO:0007669"/>
    <property type="project" value="InterPro"/>
</dbReference>
<dbReference type="STRING" id="282676.B6F84_05705"/>
<feature type="transmembrane region" description="Helical" evidence="1">
    <location>
        <begin position="412"/>
        <end position="435"/>
    </location>
</feature>
<dbReference type="Proteomes" id="UP000193404">
    <property type="component" value="Chromosome"/>
</dbReference>
<feature type="transmembrane region" description="Helical" evidence="1">
    <location>
        <begin position="163"/>
        <end position="192"/>
    </location>
</feature>
<dbReference type="Gene3D" id="1.20.210.10">
    <property type="entry name" value="Cytochrome c oxidase-like, subunit I domain"/>
    <property type="match status" value="1"/>
</dbReference>
<name>A0A1W6JZE1_9CREN</name>
<feature type="transmembrane region" description="Helical" evidence="1">
    <location>
        <begin position="44"/>
        <end position="71"/>
    </location>
</feature>
<feature type="transmembrane region" description="Helical" evidence="1">
    <location>
        <begin position="341"/>
        <end position="359"/>
    </location>
</feature>
<feature type="transmembrane region" description="Helical" evidence="1">
    <location>
        <begin position="9"/>
        <end position="32"/>
    </location>
</feature>
<keyword evidence="1" id="KW-0812">Transmembrane</keyword>
<reference evidence="3 4" key="1">
    <citation type="submission" date="2017-03" db="EMBL/GenBank/DDBJ databases">
        <title>Sulfur activation and transportation mechanism of thermophilic Archaea Acidianus manzaensis YN-25.</title>
        <authorList>
            <person name="Ma Y."/>
            <person name="Yang Y."/>
            <person name="Xia J."/>
        </authorList>
    </citation>
    <scope>NUCLEOTIDE SEQUENCE [LARGE SCALE GENOMIC DNA]</scope>
    <source>
        <strain evidence="3 4">YN-25</strain>
    </source>
</reference>
<feature type="transmembrane region" description="Helical" evidence="1">
    <location>
        <begin position="301"/>
        <end position="321"/>
    </location>
</feature>
<keyword evidence="1" id="KW-1133">Transmembrane helix</keyword>
<dbReference type="KEGG" id="aman:B6F84_05705"/>
<feature type="transmembrane region" description="Helical" evidence="1">
    <location>
        <begin position="83"/>
        <end position="109"/>
    </location>
</feature>
<dbReference type="InterPro" id="IPR036927">
    <property type="entry name" value="Cyt_c_oxase-like_su1_sf"/>
</dbReference>
<sequence>MPKIRVSTLYFLLALVWLGITGIGAMNIRTYLTNEGSIKFDEIYYFFLTLHGDSGMIAFIQFSTLAIILFFLERSQTKLSFHLLLFSSVFTNLGLIMYFLGGPIIGWYMLYPLSTQSFNFIGIYGKYFWISYLGILIESLSVEIAGIYLLLKMENNLKNIAYIFPLISLILIVFSVPFLSSVSILYILHVLIKLKFSAILLTSLFWEYASPSTYYLTIGILGVLTYIMKPFSLKWINWSKYPVSILPFAIFANHLQTWPISIYLREFSDFCSIILSGFLGIIFLNLVIPLFYERMFSFTKVLGIVCLIGFLASSFSFVLPFNTIDPFLHNTYYVVGSFHSIVWDFLIPGFTLAFYLLVIGENGDNKKIDKLVLSGIIGWELSSTALAILMMYDGYSGLIRREVLFPQLFLPSMVTMSFLAFVAITSLGVSYSAILSKMILSIRPKSEAIEKYILKVKNRI</sequence>
<feature type="transmembrane region" description="Helical" evidence="1">
    <location>
        <begin position="129"/>
        <end position="151"/>
    </location>
</feature>
<dbReference type="GO" id="GO:0009060">
    <property type="term" value="P:aerobic respiration"/>
    <property type="evidence" value="ECO:0007669"/>
    <property type="project" value="InterPro"/>
</dbReference>
<protein>
    <recommendedName>
        <fullName evidence="2">Cytochrome oxidase subunit I profile domain-containing protein</fullName>
    </recommendedName>
</protein>
<dbReference type="AlphaFoldDB" id="A0A1W6JZE1"/>
<evidence type="ECO:0000256" key="1">
    <source>
        <dbReference type="SAM" id="Phobius"/>
    </source>
</evidence>
<dbReference type="InterPro" id="IPR000883">
    <property type="entry name" value="Cyt_C_Oxase_1"/>
</dbReference>
<dbReference type="PANTHER" id="PTHR10422:SF18">
    <property type="entry name" value="CYTOCHROME C OXIDASE SUBUNIT 1"/>
    <property type="match status" value="1"/>
</dbReference>
<feature type="transmembrane region" description="Helical" evidence="1">
    <location>
        <begin position="243"/>
        <end position="264"/>
    </location>
</feature>
<dbReference type="GO" id="GO:0016020">
    <property type="term" value="C:membrane"/>
    <property type="evidence" value="ECO:0007669"/>
    <property type="project" value="InterPro"/>
</dbReference>
<dbReference type="GeneID" id="41590395"/>
<dbReference type="OrthoDB" id="44030at2157"/>
<dbReference type="SUPFAM" id="SSF81442">
    <property type="entry name" value="Cytochrome c oxidase subunit I-like"/>
    <property type="match status" value="1"/>
</dbReference>
<accession>A0A1W6JZE1</accession>
<gene>
    <name evidence="3" type="ORF">B6F84_05705</name>
</gene>
<evidence type="ECO:0000313" key="3">
    <source>
        <dbReference type="EMBL" id="ARM75580.1"/>
    </source>
</evidence>
<keyword evidence="1" id="KW-0472">Membrane</keyword>
<organism evidence="3 4">
    <name type="scientific">Acidianus manzaensis</name>
    <dbReference type="NCBI Taxonomy" id="282676"/>
    <lineage>
        <taxon>Archaea</taxon>
        <taxon>Thermoproteota</taxon>
        <taxon>Thermoprotei</taxon>
        <taxon>Sulfolobales</taxon>
        <taxon>Sulfolobaceae</taxon>
        <taxon>Acidianus</taxon>
    </lineage>
</organism>
<dbReference type="PANTHER" id="PTHR10422">
    <property type="entry name" value="CYTOCHROME C OXIDASE SUBUNIT 1"/>
    <property type="match status" value="1"/>
</dbReference>
<dbReference type="GO" id="GO:0015990">
    <property type="term" value="P:electron transport coupled proton transport"/>
    <property type="evidence" value="ECO:0007669"/>
    <property type="project" value="TreeGrafter"/>
</dbReference>
<feature type="transmembrane region" description="Helical" evidence="1">
    <location>
        <begin position="371"/>
        <end position="392"/>
    </location>
</feature>
<dbReference type="GO" id="GO:0004129">
    <property type="term" value="F:cytochrome-c oxidase activity"/>
    <property type="evidence" value="ECO:0007669"/>
    <property type="project" value="InterPro"/>
</dbReference>
<dbReference type="GO" id="GO:0022904">
    <property type="term" value="P:respiratory electron transport chain"/>
    <property type="evidence" value="ECO:0007669"/>
    <property type="project" value="TreeGrafter"/>
</dbReference>
<dbReference type="RefSeq" id="WP_148691351.1">
    <property type="nucleotide sequence ID" value="NZ_CP020477.1"/>
</dbReference>
<dbReference type="PROSITE" id="PS50855">
    <property type="entry name" value="COX1"/>
    <property type="match status" value="1"/>
</dbReference>
<dbReference type="EMBL" id="CP020477">
    <property type="protein sequence ID" value="ARM75580.1"/>
    <property type="molecule type" value="Genomic_DNA"/>
</dbReference>
<dbReference type="Pfam" id="PF00115">
    <property type="entry name" value="COX1"/>
    <property type="match status" value="1"/>
</dbReference>